<reference evidence="1 2" key="1">
    <citation type="submission" date="2020-01" db="EMBL/GenBank/DDBJ databases">
        <authorList>
            <person name="Kim M."/>
        </authorList>
    </citation>
    <scope>NUCLEOTIDE SEQUENCE [LARGE SCALE GENOMIC DNA]</scope>
    <source>
        <strain evidence="1 2">BT10</strain>
    </source>
</reference>
<organism evidence="1 2">
    <name type="scientific">Nibribacter ruber</name>
    <dbReference type="NCBI Taxonomy" id="2698458"/>
    <lineage>
        <taxon>Bacteria</taxon>
        <taxon>Pseudomonadati</taxon>
        <taxon>Bacteroidota</taxon>
        <taxon>Cytophagia</taxon>
        <taxon>Cytophagales</taxon>
        <taxon>Hymenobacteraceae</taxon>
        <taxon>Nibribacter</taxon>
    </lineage>
</organism>
<proteinExistence type="predicted"/>
<evidence type="ECO:0000313" key="1">
    <source>
        <dbReference type="EMBL" id="QHL87489.1"/>
    </source>
</evidence>
<name>A0A6P1NZ23_9BACT</name>
<dbReference type="EMBL" id="CP047897">
    <property type="protein sequence ID" value="QHL87489.1"/>
    <property type="molecule type" value="Genomic_DNA"/>
</dbReference>
<evidence type="ECO:0000313" key="2">
    <source>
        <dbReference type="Proteomes" id="UP000464214"/>
    </source>
</evidence>
<dbReference type="AlphaFoldDB" id="A0A6P1NZ23"/>
<protein>
    <submittedName>
        <fullName evidence="1">Uncharacterized protein</fullName>
    </submittedName>
</protein>
<gene>
    <name evidence="1" type="ORF">GU926_08575</name>
</gene>
<accession>A0A6P1NZ23</accession>
<dbReference type="RefSeq" id="WP_160690937.1">
    <property type="nucleotide sequence ID" value="NZ_CP047897.1"/>
</dbReference>
<keyword evidence="2" id="KW-1185">Reference proteome</keyword>
<dbReference type="Proteomes" id="UP000464214">
    <property type="component" value="Chromosome"/>
</dbReference>
<sequence length="132" mass="15472">MRNKELTPEKLYVYQLSNQLTNILYLREDEAELDWMVIGEASKQITGTSPLKCTHQPQKYHVSYFFPTLEKASRHERFRLVLRKSAQKRITPSIEKESASRPSTFILSNARLVDFFWWVSLGSVMTVLYQAL</sequence>
<dbReference type="KEGG" id="nib:GU926_08575"/>